<evidence type="ECO:0000256" key="2">
    <source>
        <dbReference type="ARBA" id="ARBA00023117"/>
    </source>
</evidence>
<keyword evidence="8" id="KW-1185">Reference proteome</keyword>
<feature type="compositionally biased region" description="Polar residues" evidence="5">
    <location>
        <begin position="100"/>
        <end position="118"/>
    </location>
</feature>
<dbReference type="AlphaFoldDB" id="A0A6I9RGJ9"/>
<dbReference type="Proteomes" id="UP000504607">
    <property type="component" value="Chromosome 7"/>
</dbReference>
<dbReference type="InterPro" id="IPR036427">
    <property type="entry name" value="Bromodomain-like_sf"/>
</dbReference>
<dbReference type="Gene3D" id="1.20.1270.220">
    <property type="match status" value="1"/>
</dbReference>
<evidence type="ECO:0000259" key="7">
    <source>
        <dbReference type="PROSITE" id="PS51525"/>
    </source>
</evidence>
<accession>A0A6I9RGJ9</accession>
<feature type="region of interest" description="Disordered" evidence="5">
    <location>
        <begin position="1"/>
        <end position="122"/>
    </location>
</feature>
<dbReference type="CDD" id="cd05506">
    <property type="entry name" value="Bromo_plant1"/>
    <property type="match status" value="1"/>
</dbReference>
<evidence type="ECO:0000256" key="1">
    <source>
        <dbReference type="ARBA" id="ARBA00023015"/>
    </source>
</evidence>
<feature type="compositionally biased region" description="Polar residues" evidence="5">
    <location>
        <begin position="194"/>
        <end position="205"/>
    </location>
</feature>
<proteinExistence type="predicted"/>
<feature type="domain" description="NET" evidence="7">
    <location>
        <begin position="428"/>
        <end position="509"/>
    </location>
</feature>
<dbReference type="RefSeq" id="XP_073116531.1">
    <property type="nucleotide sequence ID" value="XM_073260430.1"/>
</dbReference>
<feature type="region of interest" description="Disordered" evidence="5">
    <location>
        <begin position="526"/>
        <end position="608"/>
    </location>
</feature>
<keyword evidence="1" id="KW-0805">Transcription regulation</keyword>
<dbReference type="Pfam" id="PF00439">
    <property type="entry name" value="Bromodomain"/>
    <property type="match status" value="1"/>
</dbReference>
<dbReference type="FunCoup" id="A0A6I9RGJ9">
    <property type="interactions" value="1217"/>
</dbReference>
<dbReference type="InterPro" id="IPR037377">
    <property type="entry name" value="GTE_bromo"/>
</dbReference>
<dbReference type="InterPro" id="IPR038336">
    <property type="entry name" value="NET_sf"/>
</dbReference>
<dbReference type="Gene3D" id="1.20.920.10">
    <property type="entry name" value="Bromodomain-like"/>
    <property type="match status" value="1"/>
</dbReference>
<keyword evidence="3" id="KW-0804">Transcription</keyword>
<protein>
    <submittedName>
        <fullName evidence="9">LOW QUALITY PROTEIN: transcription factor GTE4-like</fullName>
    </submittedName>
</protein>
<feature type="compositionally biased region" description="Polar residues" evidence="5">
    <location>
        <begin position="168"/>
        <end position="185"/>
    </location>
</feature>
<evidence type="ECO:0000259" key="6">
    <source>
        <dbReference type="PROSITE" id="PS50014"/>
    </source>
</evidence>
<feature type="region of interest" description="Disordered" evidence="5">
    <location>
        <begin position="412"/>
        <end position="433"/>
    </location>
</feature>
<dbReference type="PROSITE" id="PS50014">
    <property type="entry name" value="BROMODOMAIN_2"/>
    <property type="match status" value="1"/>
</dbReference>
<name>A0A6I9RGJ9_ELAGV</name>
<dbReference type="SMART" id="SM00297">
    <property type="entry name" value="BROMO"/>
    <property type="match status" value="1"/>
</dbReference>
<feature type="domain" description="Bromo" evidence="6">
    <location>
        <begin position="281"/>
        <end position="353"/>
    </location>
</feature>
<dbReference type="PROSITE" id="PS51525">
    <property type="entry name" value="NET"/>
    <property type="match status" value="1"/>
</dbReference>
<dbReference type="InterPro" id="IPR001487">
    <property type="entry name" value="Bromodomain"/>
</dbReference>
<evidence type="ECO:0000313" key="8">
    <source>
        <dbReference type="Proteomes" id="UP000504607"/>
    </source>
</evidence>
<feature type="compositionally biased region" description="Basic and acidic residues" evidence="5">
    <location>
        <begin position="15"/>
        <end position="24"/>
    </location>
</feature>
<feature type="compositionally biased region" description="Low complexity" evidence="5">
    <location>
        <begin position="571"/>
        <end position="596"/>
    </location>
</feature>
<dbReference type="GeneID" id="105048172"/>
<evidence type="ECO:0000256" key="5">
    <source>
        <dbReference type="SAM" id="MobiDB-lite"/>
    </source>
</evidence>
<evidence type="ECO:0000256" key="3">
    <source>
        <dbReference type="ARBA" id="ARBA00023163"/>
    </source>
</evidence>
<dbReference type="RefSeq" id="XP_010925690.1">
    <property type="nucleotide sequence ID" value="XM_010927388.3"/>
</dbReference>
<dbReference type="InterPro" id="IPR027353">
    <property type="entry name" value="NET_dom"/>
</dbReference>
<dbReference type="InParanoid" id="A0A6I9RGJ9"/>
<organism evidence="8 9">
    <name type="scientific">Elaeis guineensis var. tenera</name>
    <name type="common">Oil palm</name>
    <dbReference type="NCBI Taxonomy" id="51953"/>
    <lineage>
        <taxon>Eukaryota</taxon>
        <taxon>Viridiplantae</taxon>
        <taxon>Streptophyta</taxon>
        <taxon>Embryophyta</taxon>
        <taxon>Tracheophyta</taxon>
        <taxon>Spermatophyta</taxon>
        <taxon>Magnoliopsida</taxon>
        <taxon>Liliopsida</taxon>
        <taxon>Arecaceae</taxon>
        <taxon>Arecoideae</taxon>
        <taxon>Cocoseae</taxon>
        <taxon>Elaeidinae</taxon>
        <taxon>Elaeis</taxon>
    </lineage>
</organism>
<dbReference type="Pfam" id="PF17035">
    <property type="entry name" value="BET"/>
    <property type="match status" value="1"/>
</dbReference>
<dbReference type="PRINTS" id="PR00503">
    <property type="entry name" value="BROMODOMAIN"/>
</dbReference>
<keyword evidence="2 4" id="KW-0103">Bromodomain</keyword>
<feature type="compositionally biased region" description="Pro residues" evidence="5">
    <location>
        <begin position="68"/>
        <end position="78"/>
    </location>
</feature>
<sequence>MASGPLVGGGTGGDGSREKQRWTESNKVYTRKSHNKNPKPASNPHPPPSSDQTPTAATAADDAASSPLHPPPPQPPAPSSVASDDDASSLNRPQPPDAAQRSQPNGHSRSVTISLASRSRQEIRELRRKLTAELEQVRALSRKIEAREVQIAAAAAAASSAPAAGYTHSQLSVTDPNTPVSTKTPVSAPFRRQPTVSVATENNPSEGLEKEKRTPKANQYYRNSDFVLGKEKFPPPEPHGHKKSKVNGSKKHSLGELDHAGEKKLYAQAFKSCAALLSKLMKHKHGWVFNSPVDVKALGLHDYFSIIKHPMDLGTVKSRLSKNWYKSPREFAEDVRLTFRNAMIYNPEGQDVHIMAKQLSQMFEERWPAIEAEFAYHSHTPAPKKPLPLDMRTLERSDSTIYPMAVDSKTKPVNYAPHIGRPQALKKPKAKDPHKRDMTFEEKQRLSNNLQNLPPEKLENIVQIIKKRNSSVYQHDDEIEVDIDSVDVETLWELDRFVTNYKKSLSKNKRKAELAVLARQEAERNAREMVHERAQKPIPVEMPNESKTVADEKYVASSSPAAEETKGDNASRSSSSSSSSSDSGSSSTDSDSDSSSAYGSDVARSPRT</sequence>
<feature type="compositionally biased region" description="Basic residues" evidence="5">
    <location>
        <begin position="240"/>
        <end position="252"/>
    </location>
</feature>
<feature type="compositionally biased region" description="Gly residues" evidence="5">
    <location>
        <begin position="1"/>
        <end position="14"/>
    </location>
</feature>
<evidence type="ECO:0000256" key="4">
    <source>
        <dbReference type="PROSITE-ProRule" id="PRU00035"/>
    </source>
</evidence>
<dbReference type="SUPFAM" id="SSF47370">
    <property type="entry name" value="Bromodomain"/>
    <property type="match status" value="1"/>
</dbReference>
<gene>
    <name evidence="9" type="primary">LOC105048172</name>
</gene>
<feature type="compositionally biased region" description="Low complexity" evidence="5">
    <location>
        <begin position="50"/>
        <end position="67"/>
    </location>
</feature>
<dbReference type="PANTHER" id="PTHR45926">
    <property type="entry name" value="OSJNBA0053K19.4 PROTEIN"/>
    <property type="match status" value="1"/>
</dbReference>
<dbReference type="OrthoDB" id="21449at2759"/>
<feature type="compositionally biased region" description="Basic and acidic residues" evidence="5">
    <location>
        <begin position="526"/>
        <end position="535"/>
    </location>
</feature>
<feature type="region of interest" description="Disordered" evidence="5">
    <location>
        <begin position="168"/>
        <end position="254"/>
    </location>
</feature>
<dbReference type="KEGG" id="egu:105048172"/>
<reference evidence="9" key="1">
    <citation type="submission" date="2025-08" db="UniProtKB">
        <authorList>
            <consortium name="RefSeq"/>
        </authorList>
    </citation>
    <scope>IDENTIFICATION</scope>
</reference>
<evidence type="ECO:0000313" key="9">
    <source>
        <dbReference type="RefSeq" id="XP_010925690.1"/>
    </source>
</evidence>